<gene>
    <name evidence="16" type="ORF">FHR82_001325</name>
</gene>
<dbReference type="EMBL" id="JACHJQ010000002">
    <property type="protein sequence ID" value="MBB4905108.1"/>
    <property type="molecule type" value="Genomic_DNA"/>
</dbReference>
<sequence length="428" mass="47236">MSTRERGQDPVHDVVGIGFGPANLALAIAVEEHNAAARSSDRVDAVFLERQPEFRWHRGMLIDGTVMQVSFLKDLATMRNPASAFGFVSYLHHRGRLVDFINHKTLFPTRVEFHDYLTWAAEKMRHAVRYGQEVVAVRSAGNHLEVDTRDGTVRARNVVFGVGLSPVLPAGVERSGRVWHSSELLHRAPDLADPRRLVVVGAGQSAAECTDYLHSTFPDAEVCSVFTRYGYSPADDSPFANRIFDPGAVGEFFHAEDDVKARLMDYHRNTNYAVVDLELIEELYRKEYQEKVTGRPRLRMLGATAVTGVAETAGHVAVRVRSLLDGTPRVLTADAVVFATGYEPADIRPLLGDLDRHCVRDERGLPVVARDYRMRTDAAVHCGLYLQGGTEHSHGITSSLLSNVAVRGGEILSSVLHRRAAVPTLLAA</sequence>
<evidence type="ECO:0000313" key="16">
    <source>
        <dbReference type="EMBL" id="MBB4905108.1"/>
    </source>
</evidence>
<keyword evidence="9 16" id="KW-0560">Oxidoreductase</keyword>
<comment type="caution">
    <text evidence="16">The sequence shown here is derived from an EMBL/GenBank/DDBJ whole genome shotgun (WGS) entry which is preliminary data.</text>
</comment>
<reference evidence="16 17" key="1">
    <citation type="submission" date="2020-08" db="EMBL/GenBank/DDBJ databases">
        <title>Genomic Encyclopedia of Type Strains, Phase III (KMG-III): the genomes of soil and plant-associated and newly described type strains.</title>
        <authorList>
            <person name="Whitman W."/>
        </authorList>
    </citation>
    <scope>NUCLEOTIDE SEQUENCE [LARGE SCALE GENOMIC DNA]</scope>
    <source>
        <strain evidence="16 17">CECT 8960</strain>
    </source>
</reference>
<evidence type="ECO:0000256" key="2">
    <source>
        <dbReference type="ARBA" id="ARBA00004924"/>
    </source>
</evidence>
<dbReference type="EC" id="1.14.13.59" evidence="4"/>
<comment type="catalytic activity">
    <reaction evidence="15">
        <text>L-lysine + NADPH + O2 = N(6)-hydroxy-L-lysine + NADP(+) + H2O</text>
        <dbReference type="Rhea" id="RHEA:23228"/>
        <dbReference type="ChEBI" id="CHEBI:15377"/>
        <dbReference type="ChEBI" id="CHEBI:15379"/>
        <dbReference type="ChEBI" id="CHEBI:32551"/>
        <dbReference type="ChEBI" id="CHEBI:57783"/>
        <dbReference type="ChEBI" id="CHEBI:57820"/>
        <dbReference type="ChEBI" id="CHEBI:58349"/>
        <dbReference type="EC" id="1.14.13.59"/>
    </reaction>
</comment>
<evidence type="ECO:0000256" key="5">
    <source>
        <dbReference type="ARBA" id="ARBA00016406"/>
    </source>
</evidence>
<evidence type="ECO:0000256" key="12">
    <source>
        <dbReference type="ARBA" id="ARBA00031158"/>
    </source>
</evidence>
<evidence type="ECO:0000256" key="10">
    <source>
        <dbReference type="ARBA" id="ARBA00023033"/>
    </source>
</evidence>
<dbReference type="Pfam" id="PF13434">
    <property type="entry name" value="Lys_Orn_oxgnase"/>
    <property type="match status" value="1"/>
</dbReference>
<evidence type="ECO:0000256" key="14">
    <source>
        <dbReference type="ARBA" id="ARBA00032738"/>
    </source>
</evidence>
<organism evidence="16 17">
    <name type="scientific">Actinophytocola algeriensis</name>
    <dbReference type="NCBI Taxonomy" id="1768010"/>
    <lineage>
        <taxon>Bacteria</taxon>
        <taxon>Bacillati</taxon>
        <taxon>Actinomycetota</taxon>
        <taxon>Actinomycetes</taxon>
        <taxon>Pseudonocardiales</taxon>
        <taxon>Pseudonocardiaceae</taxon>
    </lineage>
</organism>
<evidence type="ECO:0000256" key="11">
    <source>
        <dbReference type="ARBA" id="ARBA00029939"/>
    </source>
</evidence>
<evidence type="ECO:0000256" key="13">
    <source>
        <dbReference type="ARBA" id="ARBA00032493"/>
    </source>
</evidence>
<dbReference type="PANTHER" id="PTHR42802">
    <property type="entry name" value="MONOOXYGENASE"/>
    <property type="match status" value="1"/>
</dbReference>
<dbReference type="SUPFAM" id="SSF51905">
    <property type="entry name" value="FAD/NAD(P)-binding domain"/>
    <property type="match status" value="2"/>
</dbReference>
<keyword evidence="8" id="KW-0521">NADP</keyword>
<evidence type="ECO:0000256" key="8">
    <source>
        <dbReference type="ARBA" id="ARBA00022857"/>
    </source>
</evidence>
<evidence type="ECO:0000256" key="3">
    <source>
        <dbReference type="ARBA" id="ARBA00007588"/>
    </source>
</evidence>
<name>A0A7W7Q1I1_9PSEU</name>
<dbReference type="AlphaFoldDB" id="A0A7W7Q1I1"/>
<evidence type="ECO:0000256" key="15">
    <source>
        <dbReference type="ARBA" id="ARBA00048407"/>
    </source>
</evidence>
<keyword evidence="7" id="KW-0274">FAD</keyword>
<keyword evidence="17" id="KW-1185">Reference proteome</keyword>
<evidence type="ECO:0000256" key="9">
    <source>
        <dbReference type="ARBA" id="ARBA00023002"/>
    </source>
</evidence>
<comment type="cofactor">
    <cofactor evidence="1">
        <name>FAD</name>
        <dbReference type="ChEBI" id="CHEBI:57692"/>
    </cofactor>
</comment>
<dbReference type="InterPro" id="IPR036188">
    <property type="entry name" value="FAD/NAD-bd_sf"/>
</dbReference>
<protein>
    <recommendedName>
        <fullName evidence="5">L-lysine N6-monooxygenase MbtG</fullName>
        <ecNumber evidence="4">1.14.13.59</ecNumber>
    </recommendedName>
    <alternativeName>
        <fullName evidence="14">Lysine 6-N-hydroxylase</fullName>
    </alternativeName>
    <alternativeName>
        <fullName evidence="13">Lysine N6-hydroxylase</fullName>
    </alternativeName>
    <alternativeName>
        <fullName evidence="11">Lysine-N-oxygenase</fullName>
    </alternativeName>
    <alternativeName>
        <fullName evidence="12">Mycobactin synthase protein G</fullName>
    </alternativeName>
</protein>
<keyword evidence="10" id="KW-0503">Monooxygenase</keyword>
<accession>A0A7W7Q1I1</accession>
<dbReference type="InterPro" id="IPR025700">
    <property type="entry name" value="Lys/Orn_oxygenase"/>
</dbReference>
<evidence type="ECO:0000256" key="4">
    <source>
        <dbReference type="ARBA" id="ARBA00013076"/>
    </source>
</evidence>
<dbReference type="RefSeq" id="WP_184809399.1">
    <property type="nucleotide sequence ID" value="NZ_JACHJQ010000002.1"/>
</dbReference>
<evidence type="ECO:0000256" key="1">
    <source>
        <dbReference type="ARBA" id="ARBA00001974"/>
    </source>
</evidence>
<keyword evidence="6" id="KW-0285">Flavoprotein</keyword>
<evidence type="ECO:0000256" key="6">
    <source>
        <dbReference type="ARBA" id="ARBA00022630"/>
    </source>
</evidence>
<evidence type="ECO:0000313" key="17">
    <source>
        <dbReference type="Proteomes" id="UP000520767"/>
    </source>
</evidence>
<comment type="pathway">
    <text evidence="2">Siderophore biosynthesis.</text>
</comment>
<dbReference type="PANTHER" id="PTHR42802:SF1">
    <property type="entry name" value="L-ORNITHINE N(5)-MONOOXYGENASE"/>
    <property type="match status" value="1"/>
</dbReference>
<dbReference type="Proteomes" id="UP000520767">
    <property type="component" value="Unassembled WGS sequence"/>
</dbReference>
<evidence type="ECO:0000256" key="7">
    <source>
        <dbReference type="ARBA" id="ARBA00022827"/>
    </source>
</evidence>
<comment type="similarity">
    <text evidence="3">Belongs to the lysine N(6)-hydroxylase/L-ornithine N(5)-oxygenase family.</text>
</comment>
<dbReference type="GO" id="GO:0047091">
    <property type="term" value="F:L-lysine 6-monooxygenase (NADPH) activity"/>
    <property type="evidence" value="ECO:0007669"/>
    <property type="project" value="UniProtKB-EC"/>
</dbReference>
<dbReference type="Gene3D" id="3.50.50.60">
    <property type="entry name" value="FAD/NAD(P)-binding domain"/>
    <property type="match status" value="1"/>
</dbReference>
<proteinExistence type="inferred from homology"/>